<dbReference type="PROSITE" id="PS50928">
    <property type="entry name" value="ABC_TM1"/>
    <property type="match status" value="1"/>
</dbReference>
<keyword evidence="4 7" id="KW-0812">Transmembrane</keyword>
<sequence>MDKKSPEKRSALHILTGTGRYLVMAFVLFISIYPILWVFLSSFKKNPGGLALPAEWVFDGYITIFTKLSIQTYFGNSIFVTVISTVISVLVVAMSAYVSARMEFKLKGLVTLMFTTTLFIPSISISFPIYRLLGDLGLKDTRGGLIFIYSGLGIAVTFFIIRSYFLTIPREMEEAARIDGCGYCASFFRIIVPIAKPGLSTAAIMVFLNNWNEFYFASILLKSKEKMTIPALLGQFTTAYSKNLNGMFSAIIVSVVPTILIFCLLSETFVKSLTAGAVKG</sequence>
<dbReference type="SUPFAM" id="SSF161098">
    <property type="entry name" value="MetI-like"/>
    <property type="match status" value="1"/>
</dbReference>
<feature type="transmembrane region" description="Helical" evidence="7">
    <location>
        <begin position="145"/>
        <end position="165"/>
    </location>
</feature>
<dbReference type="InterPro" id="IPR050901">
    <property type="entry name" value="BP-dep_ABC_trans_perm"/>
</dbReference>
<keyword evidence="5 7" id="KW-1133">Transmembrane helix</keyword>
<keyword evidence="14" id="KW-1185">Reference proteome</keyword>
<protein>
    <submittedName>
        <fullName evidence="10">Sugar ABC transporter permease</fullName>
    </submittedName>
    <submittedName>
        <fullName evidence="9">Trehalose transport system permease protein SugB</fullName>
    </submittedName>
</protein>
<evidence type="ECO:0000256" key="7">
    <source>
        <dbReference type="RuleBase" id="RU363032"/>
    </source>
</evidence>
<feature type="domain" description="ABC transmembrane type-1" evidence="8">
    <location>
        <begin position="74"/>
        <end position="265"/>
    </location>
</feature>
<dbReference type="Gene3D" id="1.10.3720.10">
    <property type="entry name" value="MetI-like"/>
    <property type="match status" value="1"/>
</dbReference>
<feature type="transmembrane region" description="Helical" evidence="7">
    <location>
        <begin position="21"/>
        <end position="40"/>
    </location>
</feature>
<feature type="transmembrane region" description="Helical" evidence="7">
    <location>
        <begin position="186"/>
        <end position="208"/>
    </location>
</feature>
<evidence type="ECO:0000313" key="14">
    <source>
        <dbReference type="Proteomes" id="UP000094869"/>
    </source>
</evidence>
<evidence type="ECO:0000256" key="2">
    <source>
        <dbReference type="ARBA" id="ARBA00022448"/>
    </source>
</evidence>
<dbReference type="Proteomes" id="UP000094869">
    <property type="component" value="Unassembled WGS sequence"/>
</dbReference>
<dbReference type="GO" id="GO:0055085">
    <property type="term" value="P:transmembrane transport"/>
    <property type="evidence" value="ECO:0007669"/>
    <property type="project" value="InterPro"/>
</dbReference>
<evidence type="ECO:0000256" key="1">
    <source>
        <dbReference type="ARBA" id="ARBA00004651"/>
    </source>
</evidence>
<dbReference type="AlphaFoldDB" id="A0A1E3A3W3"/>
<comment type="subcellular location">
    <subcellularLocation>
        <location evidence="1 7">Cell membrane</location>
        <topology evidence="1 7">Multi-pass membrane protein</topology>
    </subcellularLocation>
</comment>
<proteinExistence type="inferred from homology"/>
<comment type="caution">
    <text evidence="9">The sequence shown here is derived from an EMBL/GenBank/DDBJ whole genome shotgun (WGS) entry which is preliminary data.</text>
</comment>
<comment type="similarity">
    <text evidence="7">Belongs to the binding-protein-dependent transport system permease family.</text>
</comment>
<evidence type="ECO:0000313" key="12">
    <source>
        <dbReference type="Proteomes" id="UP000094067"/>
    </source>
</evidence>
<evidence type="ECO:0000313" key="9">
    <source>
        <dbReference type="EMBL" id="ODM03454.1"/>
    </source>
</evidence>
<evidence type="ECO:0000256" key="4">
    <source>
        <dbReference type="ARBA" id="ARBA00022692"/>
    </source>
</evidence>
<accession>A0A1E3A3W3</accession>
<reference evidence="11 14" key="2">
    <citation type="submission" date="2016-08" db="EMBL/GenBank/DDBJ databases">
        <title>Characterization of Isolates of Eisenbergiella tayi Derived from Blood Cultures, Using Whole Genome Sequencing.</title>
        <authorList>
            <person name="Bernier A.-M."/>
            <person name="Burdz T."/>
            <person name="Wiebe D."/>
            <person name="Bernard K."/>
        </authorList>
    </citation>
    <scope>NUCLEOTIDE SEQUENCE [LARGE SCALE GENOMIC DNA]</scope>
    <source>
        <strain evidence="11 14">NML120146</strain>
    </source>
</reference>
<keyword evidence="6 7" id="KW-0472">Membrane</keyword>
<evidence type="ECO:0000313" key="10">
    <source>
        <dbReference type="EMBL" id="ODR38727.1"/>
    </source>
</evidence>
<dbReference type="Proteomes" id="UP000094271">
    <property type="component" value="Unassembled WGS sequence"/>
</dbReference>
<dbReference type="PANTHER" id="PTHR32243">
    <property type="entry name" value="MALTOSE TRANSPORT SYSTEM PERMEASE-RELATED"/>
    <property type="match status" value="1"/>
</dbReference>
<dbReference type="OrthoDB" id="42677at2"/>
<name>A0A1E3A3W3_9FIRM</name>
<feature type="transmembrane region" description="Helical" evidence="7">
    <location>
        <begin position="246"/>
        <end position="265"/>
    </location>
</feature>
<keyword evidence="3" id="KW-1003">Cell membrane</keyword>
<dbReference type="EMBL" id="MEHA01000044">
    <property type="protein sequence ID" value="ODR38727.1"/>
    <property type="molecule type" value="Genomic_DNA"/>
</dbReference>
<dbReference type="RefSeq" id="WP_069153913.1">
    <property type="nucleotide sequence ID" value="NZ_DAWDRA010000032.1"/>
</dbReference>
<evidence type="ECO:0000313" key="13">
    <source>
        <dbReference type="Proteomes" id="UP000094271"/>
    </source>
</evidence>
<dbReference type="Proteomes" id="UP000094067">
    <property type="component" value="Unassembled WGS sequence"/>
</dbReference>
<feature type="transmembrane region" description="Helical" evidence="7">
    <location>
        <begin position="110"/>
        <end position="133"/>
    </location>
</feature>
<dbReference type="InterPro" id="IPR000515">
    <property type="entry name" value="MetI-like"/>
</dbReference>
<reference evidence="10 13" key="3">
    <citation type="submission" date="2016-08" db="EMBL/GenBank/DDBJ databases">
        <authorList>
            <person name="Seilhamer J.J."/>
        </authorList>
    </citation>
    <scope>NUCLEOTIDE SEQUENCE [LARGE SCALE GENOMIC DNA]</scope>
    <source>
        <strain evidence="10 13">NML150140-1</strain>
    </source>
</reference>
<dbReference type="PATRIC" id="fig|1432052.4.peg.4714"/>
<dbReference type="Pfam" id="PF00528">
    <property type="entry name" value="BPD_transp_1"/>
    <property type="match status" value="1"/>
</dbReference>
<evidence type="ECO:0000256" key="6">
    <source>
        <dbReference type="ARBA" id="ARBA00023136"/>
    </source>
</evidence>
<gene>
    <name evidence="9" type="primary">sugB_9</name>
    <name evidence="10" type="ORF">BEI59_33710</name>
    <name evidence="9" type="ORF">BEI61_04250</name>
    <name evidence="11" type="ORF">BEI63_21915</name>
</gene>
<evidence type="ECO:0000313" key="11">
    <source>
        <dbReference type="EMBL" id="ODR50585.1"/>
    </source>
</evidence>
<evidence type="ECO:0000259" key="8">
    <source>
        <dbReference type="PROSITE" id="PS50928"/>
    </source>
</evidence>
<feature type="transmembrane region" description="Helical" evidence="7">
    <location>
        <begin position="78"/>
        <end position="98"/>
    </location>
</feature>
<reference evidence="9 12" key="1">
    <citation type="submission" date="2016-07" db="EMBL/GenBank/DDBJ databases">
        <title>Characterization of isolates of Eisenbergiella tayi derived from blood cultures, using whole genome sequencing.</title>
        <authorList>
            <person name="Burdz T."/>
            <person name="Wiebe D."/>
            <person name="Huynh C."/>
            <person name="Bernard K."/>
        </authorList>
    </citation>
    <scope>NUCLEOTIDE SEQUENCE [LARGE SCALE GENOMIC DNA]</scope>
    <source>
        <strain evidence="9 12">NML 110608</strain>
    </source>
</reference>
<keyword evidence="2 7" id="KW-0813">Transport</keyword>
<dbReference type="EMBL" id="MEHD01000035">
    <property type="protein sequence ID" value="ODR50585.1"/>
    <property type="molecule type" value="Genomic_DNA"/>
</dbReference>
<organism evidence="9 12">
    <name type="scientific">Eisenbergiella tayi</name>
    <dbReference type="NCBI Taxonomy" id="1432052"/>
    <lineage>
        <taxon>Bacteria</taxon>
        <taxon>Bacillati</taxon>
        <taxon>Bacillota</taxon>
        <taxon>Clostridia</taxon>
        <taxon>Lachnospirales</taxon>
        <taxon>Lachnospiraceae</taxon>
        <taxon>Eisenbergiella</taxon>
    </lineage>
</organism>
<dbReference type="InterPro" id="IPR035906">
    <property type="entry name" value="MetI-like_sf"/>
</dbReference>
<dbReference type="GO" id="GO:0005886">
    <property type="term" value="C:plasma membrane"/>
    <property type="evidence" value="ECO:0007669"/>
    <property type="project" value="UniProtKB-SubCell"/>
</dbReference>
<dbReference type="CDD" id="cd06261">
    <property type="entry name" value="TM_PBP2"/>
    <property type="match status" value="1"/>
</dbReference>
<evidence type="ECO:0000256" key="3">
    <source>
        <dbReference type="ARBA" id="ARBA00022475"/>
    </source>
</evidence>
<dbReference type="PANTHER" id="PTHR32243:SF18">
    <property type="entry name" value="INNER MEMBRANE ABC TRANSPORTER PERMEASE PROTEIN YCJP"/>
    <property type="match status" value="1"/>
</dbReference>
<evidence type="ECO:0000256" key="5">
    <source>
        <dbReference type="ARBA" id="ARBA00022989"/>
    </source>
</evidence>
<dbReference type="EMBL" id="MCGH01000003">
    <property type="protein sequence ID" value="ODM03454.1"/>
    <property type="molecule type" value="Genomic_DNA"/>
</dbReference>